<dbReference type="AlphaFoldDB" id="A0ABD2KJ58"/>
<gene>
    <name evidence="1" type="ORF">niasHT_025852</name>
</gene>
<accession>A0ABD2KJ58</accession>
<proteinExistence type="predicted"/>
<sequence length="159" mass="18586">MENLPENIQNGDCFGILIGPENEGETEGFLLRFAIYVKPMENEYQPSADENPSDDEYNRIVRRIKFNLYSPNLAKVYTVNLGKIDPPELYFNRTIFVDKKTDLANYHALLYAFKHPNRQNVCDYYFLGYAKFTKMNDEEEASILQQLRKETCVSQGMHH</sequence>
<evidence type="ECO:0000313" key="2">
    <source>
        <dbReference type="Proteomes" id="UP001620626"/>
    </source>
</evidence>
<dbReference type="Proteomes" id="UP001620626">
    <property type="component" value="Unassembled WGS sequence"/>
</dbReference>
<comment type="caution">
    <text evidence="1">The sequence shown here is derived from an EMBL/GenBank/DDBJ whole genome shotgun (WGS) entry which is preliminary data.</text>
</comment>
<reference evidence="1 2" key="1">
    <citation type="submission" date="2024-10" db="EMBL/GenBank/DDBJ databases">
        <authorList>
            <person name="Kim D."/>
        </authorList>
    </citation>
    <scope>NUCLEOTIDE SEQUENCE [LARGE SCALE GENOMIC DNA]</scope>
    <source>
        <strain evidence="1">BH-2024</strain>
    </source>
</reference>
<name>A0ABD2KJ58_9BILA</name>
<evidence type="ECO:0000313" key="1">
    <source>
        <dbReference type="EMBL" id="KAL3102944.1"/>
    </source>
</evidence>
<keyword evidence="2" id="KW-1185">Reference proteome</keyword>
<organism evidence="1 2">
    <name type="scientific">Heterodera trifolii</name>
    <dbReference type="NCBI Taxonomy" id="157864"/>
    <lineage>
        <taxon>Eukaryota</taxon>
        <taxon>Metazoa</taxon>
        <taxon>Ecdysozoa</taxon>
        <taxon>Nematoda</taxon>
        <taxon>Chromadorea</taxon>
        <taxon>Rhabditida</taxon>
        <taxon>Tylenchina</taxon>
        <taxon>Tylenchomorpha</taxon>
        <taxon>Tylenchoidea</taxon>
        <taxon>Heteroderidae</taxon>
        <taxon>Heteroderinae</taxon>
        <taxon>Heterodera</taxon>
    </lineage>
</organism>
<dbReference type="EMBL" id="JBICBT010000743">
    <property type="protein sequence ID" value="KAL3102944.1"/>
    <property type="molecule type" value="Genomic_DNA"/>
</dbReference>
<protein>
    <submittedName>
        <fullName evidence="1">Uncharacterized protein</fullName>
    </submittedName>
</protein>